<dbReference type="Proteomes" id="UP000789920">
    <property type="component" value="Unassembled WGS sequence"/>
</dbReference>
<comment type="caution">
    <text evidence="1">The sequence shown here is derived from an EMBL/GenBank/DDBJ whole genome shotgun (WGS) entry which is preliminary data.</text>
</comment>
<gene>
    <name evidence="1" type="ORF">RPERSI_LOCUS13748</name>
</gene>
<accession>A0ACA9QCB0</accession>
<evidence type="ECO:0000313" key="1">
    <source>
        <dbReference type="EMBL" id="CAG8746798.1"/>
    </source>
</evidence>
<sequence>QIKECFAGCVGGLLSIFCSDVKLNLRIPKTILNVKISDVLCKYENSINDDMLSTQIKIHNLYAGEKKNLPFKNQDNFEEENNTNLDELIIIEADVDYFNIRKGIRISRLESPATLKVVYTSSQINSSDNLANPQVIQHIYRHLTTRVISKAINFAEKSDYYSAQMIAKQLYNSQTYNNGGNADALSVCM</sequence>
<feature type="non-terminal residue" evidence="1">
    <location>
        <position position="1"/>
    </location>
</feature>
<proteinExistence type="predicted"/>
<name>A0ACA9QCB0_9GLOM</name>
<protein>
    <submittedName>
        <fullName evidence="1">26308_t:CDS:1</fullName>
    </submittedName>
</protein>
<organism evidence="1 2">
    <name type="scientific">Racocetra persica</name>
    <dbReference type="NCBI Taxonomy" id="160502"/>
    <lineage>
        <taxon>Eukaryota</taxon>
        <taxon>Fungi</taxon>
        <taxon>Fungi incertae sedis</taxon>
        <taxon>Mucoromycota</taxon>
        <taxon>Glomeromycotina</taxon>
        <taxon>Glomeromycetes</taxon>
        <taxon>Diversisporales</taxon>
        <taxon>Gigasporaceae</taxon>
        <taxon>Racocetra</taxon>
    </lineage>
</organism>
<dbReference type="EMBL" id="CAJVQC010030844">
    <property type="protein sequence ID" value="CAG8746798.1"/>
    <property type="molecule type" value="Genomic_DNA"/>
</dbReference>
<evidence type="ECO:0000313" key="2">
    <source>
        <dbReference type="Proteomes" id="UP000789920"/>
    </source>
</evidence>
<reference evidence="1" key="1">
    <citation type="submission" date="2021-06" db="EMBL/GenBank/DDBJ databases">
        <authorList>
            <person name="Kallberg Y."/>
            <person name="Tangrot J."/>
            <person name="Rosling A."/>
        </authorList>
    </citation>
    <scope>NUCLEOTIDE SEQUENCE</scope>
    <source>
        <strain evidence="1">MA461A</strain>
    </source>
</reference>
<feature type="non-terminal residue" evidence="1">
    <location>
        <position position="189"/>
    </location>
</feature>
<keyword evidence="2" id="KW-1185">Reference proteome</keyword>